<dbReference type="Proteomes" id="UP000275408">
    <property type="component" value="Unassembled WGS sequence"/>
</dbReference>
<dbReference type="Gene3D" id="3.40.50.2000">
    <property type="entry name" value="Glycogen Phosphorylase B"/>
    <property type="match status" value="3"/>
</dbReference>
<dbReference type="OrthoDB" id="5835829at2759"/>
<sequence>MAAFIISVFLATLSSCLAANIVMIPMFGRSHYMFVSRLGQELAERGHQVKIYVGATQMYAVNDSLVRVFNDDNFAPAFRSASKSSQTFKSLSPRQTWQRLLMFHSVYCDDLLSNTDVVEEISHADIIVGEFIYLCSSLVADKFSLPLVLISAATLDTPTAFAFGLPAPPSYIPQYGVSLSDKLTFTERAWSLLQWIILYGSYIYDMCPPYEKIKAKYAITPSKSIQETLGRVDLIIGQMDFFIEHPRPLYPNTRVVGPFLASPAKSLPDEIDEYFQKVGDEGVILVSFGTVVGALSDSSLKIMAETFSKLPQKIIWKLKPNAATLDTPTAFAFGLPAPPSYIPQIGVSLSDKLTFTERAWSLLQWIILYGSYIYDMCPPYEKIKAKYAITPGKSIQETLGRVDLIIGQMDFFIEHPRPLYPNTRVVGPFLASPAKSLPSEIDQFFQKAGDEGVILVSFGTVVEAISDSLLKIMAETFSKLPQKIIWKLKPNEISKITVSNNIKLLPWLPQNDILGHPKTRLFIAHAGLNGMLESTYHGVPMICSPFFGDQPHNALAAKRAGFAEVVDLDTTSTEEFFNLIQKVLTDPSI</sequence>
<keyword evidence="6" id="KW-1185">Reference proteome</keyword>
<evidence type="ECO:0000313" key="6">
    <source>
        <dbReference type="Proteomes" id="UP000275408"/>
    </source>
</evidence>
<evidence type="ECO:0000313" key="5">
    <source>
        <dbReference type="EMBL" id="RMX38648.1"/>
    </source>
</evidence>
<dbReference type="PANTHER" id="PTHR48043">
    <property type="entry name" value="EG:EG0003.4 PROTEIN-RELATED"/>
    <property type="match status" value="1"/>
</dbReference>
<evidence type="ECO:0000256" key="3">
    <source>
        <dbReference type="ARBA" id="ARBA00022679"/>
    </source>
</evidence>
<dbReference type="PANTHER" id="PTHR48043:SF145">
    <property type="entry name" value="FI06409P-RELATED"/>
    <property type="match status" value="1"/>
</dbReference>
<keyword evidence="4" id="KW-0732">Signal</keyword>
<feature type="signal peptide" evidence="4">
    <location>
        <begin position="1"/>
        <end position="18"/>
    </location>
</feature>
<evidence type="ECO:0000256" key="2">
    <source>
        <dbReference type="ARBA" id="ARBA00022676"/>
    </source>
</evidence>
<dbReference type="GO" id="GO:0008194">
    <property type="term" value="F:UDP-glycosyltransferase activity"/>
    <property type="evidence" value="ECO:0007669"/>
    <property type="project" value="InterPro"/>
</dbReference>
<evidence type="ECO:0008006" key="7">
    <source>
        <dbReference type="Google" id="ProtNLM"/>
    </source>
</evidence>
<reference evidence="5 6" key="1">
    <citation type="journal article" date="2018" name="Sci. Rep.">
        <title>Comparative analysis of the Pocillopora damicornis genome highlights role of immune system in coral evolution.</title>
        <authorList>
            <person name="Cunning R."/>
            <person name="Bay R.A."/>
            <person name="Gillette P."/>
            <person name="Baker A.C."/>
            <person name="Traylor-Knowles N."/>
        </authorList>
    </citation>
    <scope>NUCLEOTIDE SEQUENCE [LARGE SCALE GENOMIC DNA]</scope>
    <source>
        <strain evidence="5">RSMAS</strain>
        <tissue evidence="5">Whole animal</tissue>
    </source>
</reference>
<keyword evidence="2" id="KW-0328">Glycosyltransferase</keyword>
<dbReference type="EMBL" id="RCHS01003956">
    <property type="protein sequence ID" value="RMX38648.1"/>
    <property type="molecule type" value="Genomic_DNA"/>
</dbReference>
<comment type="similarity">
    <text evidence="1">Belongs to the UDP-glycosyltransferase family.</text>
</comment>
<feature type="chain" id="PRO_5018150392" description="UDP-glycosyltransferases domain-containing protein" evidence="4">
    <location>
        <begin position="19"/>
        <end position="589"/>
    </location>
</feature>
<gene>
    <name evidence="5" type="ORF">pdam_00005900</name>
</gene>
<evidence type="ECO:0000256" key="1">
    <source>
        <dbReference type="ARBA" id="ARBA00009995"/>
    </source>
</evidence>
<organism evidence="5 6">
    <name type="scientific">Pocillopora damicornis</name>
    <name type="common">Cauliflower coral</name>
    <name type="synonym">Millepora damicornis</name>
    <dbReference type="NCBI Taxonomy" id="46731"/>
    <lineage>
        <taxon>Eukaryota</taxon>
        <taxon>Metazoa</taxon>
        <taxon>Cnidaria</taxon>
        <taxon>Anthozoa</taxon>
        <taxon>Hexacorallia</taxon>
        <taxon>Scleractinia</taxon>
        <taxon>Astrocoeniina</taxon>
        <taxon>Pocilloporidae</taxon>
        <taxon>Pocillopora</taxon>
    </lineage>
</organism>
<accession>A0A3M6TBG3</accession>
<dbReference type="CDD" id="cd03784">
    <property type="entry name" value="GT1_Gtf-like"/>
    <property type="match status" value="1"/>
</dbReference>
<evidence type="ECO:0000256" key="4">
    <source>
        <dbReference type="SAM" id="SignalP"/>
    </source>
</evidence>
<dbReference type="Pfam" id="PF00201">
    <property type="entry name" value="UDPGT"/>
    <property type="match status" value="2"/>
</dbReference>
<dbReference type="SUPFAM" id="SSF53756">
    <property type="entry name" value="UDP-Glycosyltransferase/glycogen phosphorylase"/>
    <property type="match status" value="2"/>
</dbReference>
<keyword evidence="3" id="KW-0808">Transferase</keyword>
<dbReference type="InterPro" id="IPR002213">
    <property type="entry name" value="UDP_glucos_trans"/>
</dbReference>
<proteinExistence type="inferred from homology"/>
<name>A0A3M6TBG3_POCDA</name>
<dbReference type="AlphaFoldDB" id="A0A3M6TBG3"/>
<dbReference type="FunFam" id="3.40.50.2000:FF:000021">
    <property type="entry name" value="UDP-glucuronosyltransferase"/>
    <property type="match status" value="1"/>
</dbReference>
<protein>
    <recommendedName>
        <fullName evidence="7">UDP-glycosyltransferases domain-containing protein</fullName>
    </recommendedName>
</protein>
<comment type="caution">
    <text evidence="5">The sequence shown here is derived from an EMBL/GenBank/DDBJ whole genome shotgun (WGS) entry which is preliminary data.</text>
</comment>
<dbReference type="InterPro" id="IPR050271">
    <property type="entry name" value="UDP-glycosyltransferase"/>
</dbReference>